<reference evidence="2" key="1">
    <citation type="submission" date="2021-01" db="EMBL/GenBank/DDBJ databases">
        <authorList>
            <person name="Corre E."/>
            <person name="Pelletier E."/>
            <person name="Niang G."/>
            <person name="Scheremetjew M."/>
            <person name="Finn R."/>
            <person name="Kale V."/>
            <person name="Holt S."/>
            <person name="Cochrane G."/>
            <person name="Meng A."/>
            <person name="Brown T."/>
            <person name="Cohen L."/>
        </authorList>
    </citation>
    <scope>NUCLEOTIDE SEQUENCE</scope>
    <source>
        <strain evidence="2">NY070348D</strain>
    </source>
</reference>
<name>A0A7S2RMH6_9STRA</name>
<dbReference type="SUPFAM" id="SSF56784">
    <property type="entry name" value="HAD-like"/>
    <property type="match status" value="1"/>
</dbReference>
<feature type="active site" description="Nucleophile" evidence="1">
    <location>
        <position position="15"/>
    </location>
</feature>
<protein>
    <submittedName>
        <fullName evidence="2">Uncharacterized protein</fullName>
    </submittedName>
</protein>
<evidence type="ECO:0000313" key="2">
    <source>
        <dbReference type="EMBL" id="CAD9675184.1"/>
    </source>
</evidence>
<dbReference type="Gene3D" id="3.40.50.1000">
    <property type="entry name" value="HAD superfamily/HAD-like"/>
    <property type="match status" value="1"/>
</dbReference>
<gene>
    <name evidence="2" type="ORF">QSP1433_LOCUS4969</name>
</gene>
<dbReference type="Gene3D" id="1.10.40.40">
    <property type="entry name" value="Deoxyribonucleotidase, domain 2"/>
    <property type="match status" value="1"/>
</dbReference>
<dbReference type="GO" id="GO:0005739">
    <property type="term" value="C:mitochondrion"/>
    <property type="evidence" value="ECO:0007669"/>
    <property type="project" value="TreeGrafter"/>
</dbReference>
<dbReference type="EMBL" id="HBHK01008041">
    <property type="protein sequence ID" value="CAD9675184.1"/>
    <property type="molecule type" value="Transcribed_RNA"/>
</dbReference>
<dbReference type="InterPro" id="IPR023214">
    <property type="entry name" value="HAD_sf"/>
</dbReference>
<dbReference type="SFLD" id="SFLDG01126">
    <property type="entry name" value="C1.2:_Nucleotidase_Like"/>
    <property type="match status" value="1"/>
</dbReference>
<proteinExistence type="predicted"/>
<organism evidence="2">
    <name type="scientific">Mucochytrium quahogii</name>
    <dbReference type="NCBI Taxonomy" id="96639"/>
    <lineage>
        <taxon>Eukaryota</taxon>
        <taxon>Sar</taxon>
        <taxon>Stramenopiles</taxon>
        <taxon>Bigyra</taxon>
        <taxon>Labyrinthulomycetes</taxon>
        <taxon>Thraustochytrida</taxon>
        <taxon>Thraustochytriidae</taxon>
        <taxon>Mucochytrium</taxon>
    </lineage>
</organism>
<dbReference type="GO" id="GO:0009223">
    <property type="term" value="P:pyrimidine deoxyribonucleotide catabolic process"/>
    <property type="evidence" value="ECO:0007669"/>
    <property type="project" value="TreeGrafter"/>
</dbReference>
<feature type="active site" description="Proton donor" evidence="1">
    <location>
        <position position="17"/>
    </location>
</feature>
<dbReference type="GO" id="GO:0008253">
    <property type="term" value="F:5'-nucleotidase activity"/>
    <property type="evidence" value="ECO:0007669"/>
    <property type="project" value="InterPro"/>
</dbReference>
<dbReference type="SFLD" id="SFLDS00003">
    <property type="entry name" value="Haloacid_Dehalogenase"/>
    <property type="match status" value="1"/>
</dbReference>
<dbReference type="AlphaFoldDB" id="A0A7S2RMH6"/>
<dbReference type="Pfam" id="PF06941">
    <property type="entry name" value="NT5C"/>
    <property type="match status" value="1"/>
</dbReference>
<dbReference type="SFLD" id="SFLDG01145">
    <property type="entry name" value="C1.2.1"/>
    <property type="match status" value="1"/>
</dbReference>
<dbReference type="InterPro" id="IPR010708">
    <property type="entry name" value="5'(3')-deoxyribonucleotidase"/>
</dbReference>
<sequence length="198" mass="23196">MDGKRSDQRVTVLVDMDGVIADFDLGVNKRYKELYPDAELLDLSQDRKQFYMSENYEKKFGASAAERVKELTKMEGFFLDLEPMPGSIDALREMDKMSNVHVMLCTSPLNYYHYVLREKYAWVEKHLGAEWVKRIVIAKDKTVVHGHILIDDRPYVQGSHDPSWEHILFDQPYNRSVAKRRITSWCGGEWEELIKSLF</sequence>
<dbReference type="PANTHER" id="PTHR16504:SF4">
    <property type="entry name" value="5'(3')-DEOXYRIBONUCLEOTIDASE"/>
    <property type="match status" value="1"/>
</dbReference>
<dbReference type="PANTHER" id="PTHR16504">
    <property type="entry name" value="5'(3')-DEOXYRIBONUCLEOTIDASE"/>
    <property type="match status" value="1"/>
</dbReference>
<dbReference type="InterPro" id="IPR036412">
    <property type="entry name" value="HAD-like_sf"/>
</dbReference>
<evidence type="ECO:0000256" key="1">
    <source>
        <dbReference type="PIRSR" id="PIRSR610708-1"/>
    </source>
</evidence>
<accession>A0A7S2RMH6</accession>